<name>A0ABW3RS63_9BACL</name>
<dbReference type="EMBL" id="JBHTLM010000001">
    <property type="protein sequence ID" value="MFD1174899.1"/>
    <property type="molecule type" value="Genomic_DNA"/>
</dbReference>
<dbReference type="RefSeq" id="WP_379315728.1">
    <property type="nucleotide sequence ID" value="NZ_JBHTLM010000001.1"/>
</dbReference>
<keyword evidence="1" id="KW-0732">Signal</keyword>
<dbReference type="Proteomes" id="UP001597262">
    <property type="component" value="Unassembled WGS sequence"/>
</dbReference>
<comment type="caution">
    <text evidence="2">The sequence shown here is derived from an EMBL/GenBank/DDBJ whole genome shotgun (WGS) entry which is preliminary data.</text>
</comment>
<accession>A0ABW3RS63</accession>
<gene>
    <name evidence="2" type="ORF">ACFQ3W_01080</name>
</gene>
<organism evidence="2 3">
    <name type="scientific">Paenibacillus puldeungensis</name>
    <dbReference type="NCBI Taxonomy" id="696536"/>
    <lineage>
        <taxon>Bacteria</taxon>
        <taxon>Bacillati</taxon>
        <taxon>Bacillota</taxon>
        <taxon>Bacilli</taxon>
        <taxon>Bacillales</taxon>
        <taxon>Paenibacillaceae</taxon>
        <taxon>Paenibacillus</taxon>
    </lineage>
</organism>
<keyword evidence="3" id="KW-1185">Reference proteome</keyword>
<feature type="chain" id="PRO_5047383511" evidence="1">
    <location>
        <begin position="26"/>
        <end position="161"/>
    </location>
</feature>
<proteinExistence type="predicted"/>
<feature type="signal peptide" evidence="1">
    <location>
        <begin position="1"/>
        <end position="25"/>
    </location>
</feature>
<protein>
    <submittedName>
        <fullName evidence="2">Uncharacterized protein</fullName>
    </submittedName>
</protein>
<sequence length="161" mass="17242">MNDKVKGILIGAMIGTMLTGATAFAATGVNINVVAKKLAIYMDGAKKTSADAFIYKGTTYVPIKSTGTAIGKQVGLYGDNLYIGKQPSPKVTAAQAMKLVDDKYGPFAPVYTVEVDHETQTTYTVHVYEAVIDDPATGVGHTATFNWYDVDKFTGKITPMF</sequence>
<evidence type="ECO:0000313" key="3">
    <source>
        <dbReference type="Proteomes" id="UP001597262"/>
    </source>
</evidence>
<evidence type="ECO:0000256" key="1">
    <source>
        <dbReference type="SAM" id="SignalP"/>
    </source>
</evidence>
<evidence type="ECO:0000313" key="2">
    <source>
        <dbReference type="EMBL" id="MFD1174899.1"/>
    </source>
</evidence>
<reference evidence="3" key="1">
    <citation type="journal article" date="2019" name="Int. J. Syst. Evol. Microbiol.">
        <title>The Global Catalogue of Microorganisms (GCM) 10K type strain sequencing project: providing services to taxonomists for standard genome sequencing and annotation.</title>
        <authorList>
            <consortium name="The Broad Institute Genomics Platform"/>
            <consortium name="The Broad Institute Genome Sequencing Center for Infectious Disease"/>
            <person name="Wu L."/>
            <person name="Ma J."/>
        </authorList>
    </citation>
    <scope>NUCLEOTIDE SEQUENCE [LARGE SCALE GENOMIC DNA]</scope>
    <source>
        <strain evidence="3">CCUG 59189</strain>
    </source>
</reference>